<accession>A0A1C5IXC2</accession>
<evidence type="ECO:0008006" key="5">
    <source>
        <dbReference type="Google" id="ProtNLM"/>
    </source>
</evidence>
<sequence>MIFRNRPLARLGAAALLASGAFTVLGTPAYAEGAGTDLSIDVAGTRVAAGTEGKLGFIKIGNKGDTIPTDVRITVDVSQLDLDKVGLSPFAERECEETKVDGRLLWDCVVPEFAVPGPGTTSELPLVVFRGTDELKGAYAAPVTFTVVAPGDTNAANNSETVKVELTDENGVDLSVWAPDINLQLVWKPGGEPDVKKPVLNPGDETVVFASVMNQGDMIADGLDFTISLPKGVTLTEELKGCTVAADRRSATCGAGSTQLKPDSAVYPVFPVKVAADVEAPVTLSGGTIGASARGELPVTEKSLAKAAASELPSFLTEKLTLVKDVDPSDDSDDFAVRVVAAANGGGGGTGDDGGLPVTGPQAGLIGGVGVAVLAAGGALLMMARRRRVVLVTPGDEKPTA</sequence>
<feature type="chain" id="PRO_5008719140" description="LPXTG-motif cell wall anchor domain-containing protein" evidence="2">
    <location>
        <begin position="32"/>
        <end position="401"/>
    </location>
</feature>
<dbReference type="OrthoDB" id="3405264at2"/>
<name>A0A1C5IXC2_9ACTN</name>
<feature type="transmembrane region" description="Helical" evidence="1">
    <location>
        <begin position="363"/>
        <end position="384"/>
    </location>
</feature>
<evidence type="ECO:0000313" key="4">
    <source>
        <dbReference type="Proteomes" id="UP000198215"/>
    </source>
</evidence>
<keyword evidence="1" id="KW-0472">Membrane</keyword>
<keyword evidence="1" id="KW-1133">Transmembrane helix</keyword>
<evidence type="ECO:0000256" key="2">
    <source>
        <dbReference type="SAM" id="SignalP"/>
    </source>
</evidence>
<organism evidence="3 4">
    <name type="scientific">Micromonospora coxensis</name>
    <dbReference type="NCBI Taxonomy" id="356852"/>
    <lineage>
        <taxon>Bacteria</taxon>
        <taxon>Bacillati</taxon>
        <taxon>Actinomycetota</taxon>
        <taxon>Actinomycetes</taxon>
        <taxon>Micromonosporales</taxon>
        <taxon>Micromonosporaceae</taxon>
        <taxon>Micromonospora</taxon>
    </lineage>
</organism>
<keyword evidence="1" id="KW-0812">Transmembrane</keyword>
<proteinExistence type="predicted"/>
<dbReference type="RefSeq" id="WP_088976999.1">
    <property type="nucleotide sequence ID" value="NZ_LT607753.1"/>
</dbReference>
<keyword evidence="2" id="KW-0732">Signal</keyword>
<reference evidence="4" key="1">
    <citation type="submission" date="2016-06" db="EMBL/GenBank/DDBJ databases">
        <authorList>
            <person name="Varghese N."/>
            <person name="Submissions Spin"/>
        </authorList>
    </citation>
    <scope>NUCLEOTIDE SEQUENCE [LARGE SCALE GENOMIC DNA]</scope>
    <source>
        <strain evidence="4">DSM 45161</strain>
    </source>
</reference>
<keyword evidence="4" id="KW-1185">Reference proteome</keyword>
<evidence type="ECO:0000313" key="3">
    <source>
        <dbReference type="EMBL" id="SCG62935.1"/>
    </source>
</evidence>
<evidence type="ECO:0000256" key="1">
    <source>
        <dbReference type="SAM" id="Phobius"/>
    </source>
</evidence>
<feature type="signal peptide" evidence="2">
    <location>
        <begin position="1"/>
        <end position="31"/>
    </location>
</feature>
<dbReference type="AlphaFoldDB" id="A0A1C5IXC2"/>
<dbReference type="EMBL" id="LT607753">
    <property type="protein sequence ID" value="SCG62935.1"/>
    <property type="molecule type" value="Genomic_DNA"/>
</dbReference>
<gene>
    <name evidence="3" type="ORF">GA0070614_3572</name>
</gene>
<dbReference type="Proteomes" id="UP000198215">
    <property type="component" value="Chromosome I"/>
</dbReference>
<protein>
    <recommendedName>
        <fullName evidence="5">LPXTG-motif cell wall anchor domain-containing protein</fullName>
    </recommendedName>
</protein>